<feature type="domain" description="Pseudouridine synthase I TruA alpha/beta" evidence="8">
    <location>
        <begin position="143"/>
        <end position="253"/>
    </location>
</feature>
<accession>A0AA96LD29</accession>
<dbReference type="PANTHER" id="PTHR11142">
    <property type="entry name" value="PSEUDOURIDYLATE SYNTHASE"/>
    <property type="match status" value="1"/>
</dbReference>
<dbReference type="GO" id="GO:0031119">
    <property type="term" value="P:tRNA pseudouridine synthesis"/>
    <property type="evidence" value="ECO:0007669"/>
    <property type="project" value="UniProtKB-UniRule"/>
</dbReference>
<organism evidence="9 10">
    <name type="scientific">Paenibacillus aurantius</name>
    <dbReference type="NCBI Taxonomy" id="2918900"/>
    <lineage>
        <taxon>Bacteria</taxon>
        <taxon>Bacillati</taxon>
        <taxon>Bacillota</taxon>
        <taxon>Bacilli</taxon>
        <taxon>Bacillales</taxon>
        <taxon>Paenibacillaceae</taxon>
        <taxon>Paenibacillus</taxon>
    </lineage>
</organism>
<dbReference type="InterPro" id="IPR020097">
    <property type="entry name" value="PsdUridine_synth_TruA_a/b_dom"/>
</dbReference>
<evidence type="ECO:0000256" key="2">
    <source>
        <dbReference type="ARBA" id="ARBA00022694"/>
    </source>
</evidence>
<dbReference type="Gene3D" id="3.30.70.660">
    <property type="entry name" value="Pseudouridine synthase I, catalytic domain, C-terminal subdomain"/>
    <property type="match status" value="1"/>
</dbReference>
<dbReference type="Proteomes" id="UP001305702">
    <property type="component" value="Chromosome"/>
</dbReference>
<comment type="subunit">
    <text evidence="4">Homodimer.</text>
</comment>
<comment type="caution">
    <text evidence="4">Lacks conserved residue(s) required for the propagation of feature annotation.</text>
</comment>
<evidence type="ECO:0000256" key="7">
    <source>
        <dbReference type="RuleBase" id="RU003792"/>
    </source>
</evidence>
<feature type="binding site" evidence="4 6">
    <location>
        <position position="110"/>
    </location>
    <ligand>
        <name>substrate</name>
    </ligand>
</feature>
<dbReference type="EMBL" id="CP130318">
    <property type="protein sequence ID" value="WNQ11769.1"/>
    <property type="molecule type" value="Genomic_DNA"/>
</dbReference>
<dbReference type="InterPro" id="IPR001406">
    <property type="entry name" value="PsdUridine_synth_TruA"/>
</dbReference>
<evidence type="ECO:0000259" key="8">
    <source>
        <dbReference type="Pfam" id="PF01416"/>
    </source>
</evidence>
<dbReference type="KEGG" id="paun:MJA45_01480"/>
<sequence length="253" mass="28570">MRNLVMVVSYDGSAYSGFQVQPKDTTVQGKLEEAVRVLTGEQVKIHGSGRTDAGVHAREQVIHFHTESQIPVQRWRLAMNARLPSDIVVKSVREAPLDFHSRRSAKRKTYRYTIQRTRYADVFTRHLAFFHPTPLDLEAMRQALVLFEGEHDFSSFCSTRRPDGSHVRTIYETAFDFRPEPDAGDGDAGVIHIYMTGNGFLHNMVRIIIGTLIEVGEGKRPSSDMPAILAAMDRKKAGPTAMAHGLMLWKVEY</sequence>
<dbReference type="GO" id="GO:0160147">
    <property type="term" value="F:tRNA pseudouridine(38-40) synthase activity"/>
    <property type="evidence" value="ECO:0007669"/>
    <property type="project" value="UniProtKB-EC"/>
</dbReference>
<protein>
    <recommendedName>
        <fullName evidence="4">tRNA pseudouridine synthase A</fullName>
        <ecNumber evidence="4">5.4.99.12</ecNumber>
    </recommendedName>
    <alternativeName>
        <fullName evidence="4">tRNA pseudouridine(38-40) synthase</fullName>
    </alternativeName>
    <alternativeName>
        <fullName evidence="4">tRNA pseudouridylate synthase I</fullName>
    </alternativeName>
    <alternativeName>
        <fullName evidence="4">tRNA-uridine isomerase I</fullName>
    </alternativeName>
</protein>
<dbReference type="RefSeq" id="WP_315605543.1">
    <property type="nucleotide sequence ID" value="NZ_CP130318.1"/>
</dbReference>
<feature type="active site" description="Nucleophile" evidence="4 5">
    <location>
        <position position="52"/>
    </location>
</feature>
<evidence type="ECO:0000256" key="5">
    <source>
        <dbReference type="PIRSR" id="PIRSR001430-1"/>
    </source>
</evidence>
<dbReference type="CDD" id="cd02570">
    <property type="entry name" value="PseudoU_synth_EcTruA"/>
    <property type="match status" value="1"/>
</dbReference>
<evidence type="ECO:0000256" key="4">
    <source>
        <dbReference type="HAMAP-Rule" id="MF_00171"/>
    </source>
</evidence>
<dbReference type="GO" id="GO:0003723">
    <property type="term" value="F:RNA binding"/>
    <property type="evidence" value="ECO:0007669"/>
    <property type="project" value="InterPro"/>
</dbReference>
<reference evidence="9 10" key="1">
    <citation type="submission" date="2022-02" db="EMBL/GenBank/DDBJ databases">
        <title>Paenibacillus sp. MBLB1776 Whole Genome Shotgun Sequencing.</title>
        <authorList>
            <person name="Hwang C.Y."/>
            <person name="Cho E.-S."/>
            <person name="Seo M.-J."/>
        </authorList>
    </citation>
    <scope>NUCLEOTIDE SEQUENCE [LARGE SCALE GENOMIC DNA]</scope>
    <source>
        <strain evidence="9 10">MBLB1776</strain>
    </source>
</reference>
<keyword evidence="3 4" id="KW-0413">Isomerase</keyword>
<name>A0AA96LD29_9BACL</name>
<dbReference type="Gene3D" id="3.30.70.580">
    <property type="entry name" value="Pseudouridine synthase I, catalytic domain, N-terminal subdomain"/>
    <property type="match status" value="1"/>
</dbReference>
<comment type="catalytic activity">
    <reaction evidence="4 7">
        <text>uridine(38/39/40) in tRNA = pseudouridine(38/39/40) in tRNA</text>
        <dbReference type="Rhea" id="RHEA:22376"/>
        <dbReference type="Rhea" id="RHEA-COMP:10085"/>
        <dbReference type="Rhea" id="RHEA-COMP:10087"/>
        <dbReference type="ChEBI" id="CHEBI:65314"/>
        <dbReference type="ChEBI" id="CHEBI:65315"/>
        <dbReference type="EC" id="5.4.99.12"/>
    </reaction>
</comment>
<keyword evidence="10" id="KW-1185">Reference proteome</keyword>
<dbReference type="HAMAP" id="MF_00171">
    <property type="entry name" value="TruA"/>
    <property type="match status" value="1"/>
</dbReference>
<evidence type="ECO:0000256" key="3">
    <source>
        <dbReference type="ARBA" id="ARBA00023235"/>
    </source>
</evidence>
<dbReference type="InterPro" id="IPR020103">
    <property type="entry name" value="PsdUridine_synth_cat_dom_sf"/>
</dbReference>
<dbReference type="EC" id="5.4.99.12" evidence="4"/>
<evidence type="ECO:0000256" key="1">
    <source>
        <dbReference type="ARBA" id="ARBA00009375"/>
    </source>
</evidence>
<evidence type="ECO:0000313" key="10">
    <source>
        <dbReference type="Proteomes" id="UP001305702"/>
    </source>
</evidence>
<dbReference type="InterPro" id="IPR020094">
    <property type="entry name" value="TruA/RsuA/RluB/E/F_N"/>
</dbReference>
<feature type="domain" description="Pseudouridine synthase I TruA alpha/beta" evidence="8">
    <location>
        <begin position="7"/>
        <end position="102"/>
    </location>
</feature>
<dbReference type="InterPro" id="IPR020095">
    <property type="entry name" value="PsdUridine_synth_TruA_C"/>
</dbReference>
<dbReference type="AlphaFoldDB" id="A0AA96LD29"/>
<dbReference type="PIRSF" id="PIRSF001430">
    <property type="entry name" value="tRNA_psdUrid_synth"/>
    <property type="match status" value="1"/>
</dbReference>
<evidence type="ECO:0000256" key="6">
    <source>
        <dbReference type="PIRSR" id="PIRSR001430-2"/>
    </source>
</evidence>
<comment type="function">
    <text evidence="4">Formation of pseudouridine at positions 38, 39 and 40 in the anticodon stem and loop of transfer RNAs.</text>
</comment>
<dbReference type="Pfam" id="PF01416">
    <property type="entry name" value="PseudoU_synth_1"/>
    <property type="match status" value="2"/>
</dbReference>
<comment type="similarity">
    <text evidence="1 4 7">Belongs to the tRNA pseudouridine synthase TruA family.</text>
</comment>
<evidence type="ECO:0000313" key="9">
    <source>
        <dbReference type="EMBL" id="WNQ11769.1"/>
    </source>
</evidence>
<keyword evidence="2 4" id="KW-0819">tRNA processing</keyword>
<dbReference type="FunFam" id="3.30.70.580:FF:000001">
    <property type="entry name" value="tRNA pseudouridine synthase A"/>
    <property type="match status" value="1"/>
</dbReference>
<proteinExistence type="inferred from homology"/>
<dbReference type="SUPFAM" id="SSF55120">
    <property type="entry name" value="Pseudouridine synthase"/>
    <property type="match status" value="1"/>
</dbReference>
<dbReference type="NCBIfam" id="TIGR00071">
    <property type="entry name" value="hisT_truA"/>
    <property type="match status" value="1"/>
</dbReference>
<dbReference type="PANTHER" id="PTHR11142:SF0">
    <property type="entry name" value="TRNA PSEUDOURIDINE SYNTHASE-LIKE 1"/>
    <property type="match status" value="1"/>
</dbReference>
<gene>
    <name evidence="4 9" type="primary">truA</name>
    <name evidence="9" type="ORF">MJA45_01480</name>
</gene>